<gene>
    <name evidence="4" type="ORF">HY912_04335</name>
</gene>
<name>A0A9D6Z508_9BACT</name>
<protein>
    <submittedName>
        <fullName evidence="4">ABC transporter substrate-binding protein</fullName>
    </submittedName>
</protein>
<sequence length="391" mass="42219">MKKSNVGQRLIVALILSLAIIQGAMAEELITIAATLPITGPKSVADGAPPLEAALKDCVAITNEEGGIAGKRLRYVMEDDQYKPDVGLRVFEDLMAKYKPMCVFGSGTPVAVATAPVIRDRHKVLYTSTSFSAKCAFSGAPSAFVVGPTYGDQVAVALKYIAQQKKGTKVAFFYSQGPLGEDPIPYGRIQCRRLRLDLVGEAVGPINGGDCAAQIEQLKGKNPDWVILHGWVGATNAPLIKQCRDLGLKSELLVTLWGAQKSVVEALGPDGPTFLAVSPYAYWWMEDVPMINKLRAYTAKNYPQVTDRSLAYIVAFTAGKIFVGCLRQAAAAGEFNEVGTTKALLSLKSFDTGGLTPPLTIKENRFPIARILKSNPAKGIFEPVSDWIEFY</sequence>
<evidence type="ECO:0000313" key="5">
    <source>
        <dbReference type="Proteomes" id="UP000807825"/>
    </source>
</evidence>
<dbReference type="PANTHER" id="PTHR47235">
    <property type="entry name" value="BLR6548 PROTEIN"/>
    <property type="match status" value="1"/>
</dbReference>
<proteinExistence type="inferred from homology"/>
<dbReference type="InterPro" id="IPR028082">
    <property type="entry name" value="Peripla_BP_I"/>
</dbReference>
<feature type="domain" description="Leucine-binding protein" evidence="3">
    <location>
        <begin position="30"/>
        <end position="360"/>
    </location>
</feature>
<comment type="caution">
    <text evidence="4">The sequence shown here is derived from an EMBL/GenBank/DDBJ whole genome shotgun (WGS) entry which is preliminary data.</text>
</comment>
<dbReference type="SUPFAM" id="SSF53822">
    <property type="entry name" value="Periplasmic binding protein-like I"/>
    <property type="match status" value="1"/>
</dbReference>
<dbReference type="Proteomes" id="UP000807825">
    <property type="component" value="Unassembled WGS sequence"/>
</dbReference>
<comment type="similarity">
    <text evidence="1">Belongs to the leucine-binding protein family.</text>
</comment>
<dbReference type="InterPro" id="IPR028081">
    <property type="entry name" value="Leu-bd"/>
</dbReference>
<evidence type="ECO:0000256" key="1">
    <source>
        <dbReference type="ARBA" id="ARBA00010062"/>
    </source>
</evidence>
<organism evidence="4 5">
    <name type="scientific">Desulfomonile tiedjei</name>
    <dbReference type="NCBI Taxonomy" id="2358"/>
    <lineage>
        <taxon>Bacteria</taxon>
        <taxon>Pseudomonadati</taxon>
        <taxon>Thermodesulfobacteriota</taxon>
        <taxon>Desulfomonilia</taxon>
        <taxon>Desulfomonilales</taxon>
        <taxon>Desulfomonilaceae</taxon>
        <taxon>Desulfomonile</taxon>
    </lineage>
</organism>
<reference evidence="4" key="1">
    <citation type="submission" date="2020-07" db="EMBL/GenBank/DDBJ databases">
        <title>Huge and variable diversity of episymbiotic CPR bacteria and DPANN archaea in groundwater ecosystems.</title>
        <authorList>
            <person name="He C.Y."/>
            <person name="Keren R."/>
            <person name="Whittaker M."/>
            <person name="Farag I.F."/>
            <person name="Doudna J."/>
            <person name="Cate J.H.D."/>
            <person name="Banfield J.F."/>
        </authorList>
    </citation>
    <scope>NUCLEOTIDE SEQUENCE</scope>
    <source>
        <strain evidence="4">NC_groundwater_1664_Pr3_B-0.1um_52_9</strain>
    </source>
</reference>
<keyword evidence="2" id="KW-0732">Signal</keyword>
<dbReference type="AlphaFoldDB" id="A0A9D6Z508"/>
<dbReference type="Gene3D" id="3.40.50.2300">
    <property type="match status" value="2"/>
</dbReference>
<dbReference type="Pfam" id="PF13458">
    <property type="entry name" value="Peripla_BP_6"/>
    <property type="match status" value="1"/>
</dbReference>
<dbReference type="PANTHER" id="PTHR47235:SF1">
    <property type="entry name" value="BLR6548 PROTEIN"/>
    <property type="match status" value="1"/>
</dbReference>
<evidence type="ECO:0000256" key="2">
    <source>
        <dbReference type="ARBA" id="ARBA00022729"/>
    </source>
</evidence>
<dbReference type="EMBL" id="JACRDE010000128">
    <property type="protein sequence ID" value="MBI5248701.1"/>
    <property type="molecule type" value="Genomic_DNA"/>
</dbReference>
<evidence type="ECO:0000313" key="4">
    <source>
        <dbReference type="EMBL" id="MBI5248701.1"/>
    </source>
</evidence>
<accession>A0A9D6Z508</accession>
<evidence type="ECO:0000259" key="3">
    <source>
        <dbReference type="Pfam" id="PF13458"/>
    </source>
</evidence>